<evidence type="ECO:0000256" key="1">
    <source>
        <dbReference type="SAM" id="Coils"/>
    </source>
</evidence>
<proteinExistence type="predicted"/>
<reference evidence="3" key="1">
    <citation type="submission" date="2020-05" db="EMBL/GenBank/DDBJ databases">
        <title>Mycena genomes resolve the evolution of fungal bioluminescence.</title>
        <authorList>
            <person name="Tsai I.J."/>
        </authorList>
    </citation>
    <scope>NUCLEOTIDE SEQUENCE</scope>
    <source>
        <strain evidence="3">CCC161011</strain>
    </source>
</reference>
<keyword evidence="1" id="KW-0175">Coiled coil</keyword>
<dbReference type="PANTHER" id="PTHR28268">
    <property type="entry name" value="MICOS SUBUNIT MIC26"/>
    <property type="match status" value="1"/>
</dbReference>
<protein>
    <submittedName>
        <fullName evidence="3">MICOS complex subunit</fullName>
    </submittedName>
</protein>
<evidence type="ECO:0000313" key="4">
    <source>
        <dbReference type="Proteomes" id="UP000620124"/>
    </source>
</evidence>
<comment type="caution">
    <text evidence="3">The sequence shown here is derived from an EMBL/GenBank/DDBJ whole genome shotgun (WGS) entry which is preliminary data.</text>
</comment>
<evidence type="ECO:0000256" key="2">
    <source>
        <dbReference type="SAM" id="MobiDB-lite"/>
    </source>
</evidence>
<gene>
    <name evidence="3" type="ORF">MVEN_01326800</name>
</gene>
<dbReference type="InterPro" id="IPR033181">
    <property type="entry name" value="Mic26_fungi"/>
</dbReference>
<organism evidence="3 4">
    <name type="scientific">Mycena venus</name>
    <dbReference type="NCBI Taxonomy" id="2733690"/>
    <lineage>
        <taxon>Eukaryota</taxon>
        <taxon>Fungi</taxon>
        <taxon>Dikarya</taxon>
        <taxon>Basidiomycota</taxon>
        <taxon>Agaricomycotina</taxon>
        <taxon>Agaricomycetes</taxon>
        <taxon>Agaricomycetidae</taxon>
        <taxon>Agaricales</taxon>
        <taxon>Marasmiineae</taxon>
        <taxon>Mycenaceae</taxon>
        <taxon>Mycena</taxon>
    </lineage>
</organism>
<dbReference type="GO" id="GO:0042407">
    <property type="term" value="P:cristae formation"/>
    <property type="evidence" value="ECO:0007669"/>
    <property type="project" value="InterPro"/>
</dbReference>
<dbReference type="EMBL" id="JACAZI010000010">
    <property type="protein sequence ID" value="KAF7350234.1"/>
    <property type="molecule type" value="Genomic_DNA"/>
</dbReference>
<name>A0A8H6Y0N2_9AGAR</name>
<dbReference type="GO" id="GO:0044284">
    <property type="term" value="C:mitochondrial crista junction"/>
    <property type="evidence" value="ECO:0007669"/>
    <property type="project" value="TreeGrafter"/>
</dbReference>
<sequence length="181" mass="19624">MGVVTQQIGVKNGLERESCAFLFSPHRIPSPARRTTRPGHAAVAFLTGAILARHRALPIRLLLLPTLFIPTFAHFLPRTSSNIRAYASELEEHYAPGVAEKHEIGKAHAGMAWARLAEGGKGVRESVRGGMPRAVEKGGAGGREGDGGKVEKVLEETMEDLQKKVEETKVEVEEQAKDKVA</sequence>
<feature type="region of interest" description="Disordered" evidence="2">
    <location>
        <begin position="124"/>
        <end position="149"/>
    </location>
</feature>
<dbReference type="AlphaFoldDB" id="A0A8H6Y0N2"/>
<evidence type="ECO:0000313" key="3">
    <source>
        <dbReference type="EMBL" id="KAF7350234.1"/>
    </source>
</evidence>
<dbReference type="PANTHER" id="PTHR28268:SF1">
    <property type="entry name" value="MICOS SUBUNIT MIC26"/>
    <property type="match status" value="1"/>
</dbReference>
<dbReference type="OrthoDB" id="2399148at2759"/>
<dbReference type="Proteomes" id="UP000620124">
    <property type="component" value="Unassembled WGS sequence"/>
</dbReference>
<dbReference type="GO" id="GO:0061617">
    <property type="term" value="C:MICOS complex"/>
    <property type="evidence" value="ECO:0007669"/>
    <property type="project" value="InterPro"/>
</dbReference>
<keyword evidence="4" id="KW-1185">Reference proteome</keyword>
<accession>A0A8H6Y0N2</accession>
<feature type="coiled-coil region" evidence="1">
    <location>
        <begin position="151"/>
        <end position="178"/>
    </location>
</feature>